<proteinExistence type="predicted"/>
<dbReference type="EMBL" id="LR798292">
    <property type="protein sequence ID" value="CAB5221136.1"/>
    <property type="molecule type" value="Genomic_DNA"/>
</dbReference>
<organism evidence="2">
    <name type="scientific">uncultured Caudovirales phage</name>
    <dbReference type="NCBI Taxonomy" id="2100421"/>
    <lineage>
        <taxon>Viruses</taxon>
        <taxon>Duplodnaviria</taxon>
        <taxon>Heunggongvirae</taxon>
        <taxon>Uroviricota</taxon>
        <taxon>Caudoviricetes</taxon>
        <taxon>Peduoviridae</taxon>
        <taxon>Maltschvirus</taxon>
        <taxon>Maltschvirus maltsch</taxon>
    </lineage>
</organism>
<reference evidence="2" key="1">
    <citation type="submission" date="2020-05" db="EMBL/GenBank/DDBJ databases">
        <authorList>
            <person name="Chiriac C."/>
            <person name="Salcher M."/>
            <person name="Ghai R."/>
            <person name="Kavagutti S V."/>
        </authorList>
    </citation>
    <scope>NUCLEOTIDE SEQUENCE</scope>
</reference>
<feature type="region of interest" description="Disordered" evidence="1">
    <location>
        <begin position="1"/>
        <end position="20"/>
    </location>
</feature>
<gene>
    <name evidence="2" type="ORF">UFOVP244_89</name>
</gene>
<evidence type="ECO:0000313" key="2">
    <source>
        <dbReference type="EMBL" id="CAB5221136.1"/>
    </source>
</evidence>
<accession>A0A6J7WT59</accession>
<evidence type="ECO:0000256" key="1">
    <source>
        <dbReference type="SAM" id="MobiDB-lite"/>
    </source>
</evidence>
<feature type="compositionally biased region" description="Basic and acidic residues" evidence="1">
    <location>
        <begin position="8"/>
        <end position="20"/>
    </location>
</feature>
<protein>
    <submittedName>
        <fullName evidence="2">Uncharacterized protein</fullName>
    </submittedName>
</protein>
<name>A0A6J7WT59_9CAUD</name>
<sequence length="72" mass="7839">MSSSYVKTQEESRRKRAKDYRDKLLQTSQKALAGILSAGEKDPFVAASLAISAAKQLLKDLDVPTGEAKKSL</sequence>